<dbReference type="Pfam" id="PF00072">
    <property type="entry name" value="Response_reg"/>
    <property type="match status" value="1"/>
</dbReference>
<keyword evidence="1 2" id="KW-0597">Phosphoprotein</keyword>
<dbReference type="GO" id="GO:0000160">
    <property type="term" value="P:phosphorelay signal transduction system"/>
    <property type="evidence" value="ECO:0007669"/>
    <property type="project" value="InterPro"/>
</dbReference>
<dbReference type="InterPro" id="IPR011006">
    <property type="entry name" value="CheY-like_superfamily"/>
</dbReference>
<keyword evidence="5" id="KW-1185">Reference proteome</keyword>
<name>A0A7K1XXD8_9SPHI</name>
<dbReference type="RefSeq" id="WP_160906189.1">
    <property type="nucleotide sequence ID" value="NZ_WVHS01000002.1"/>
</dbReference>
<evidence type="ECO:0000313" key="4">
    <source>
        <dbReference type="EMBL" id="MXV15176.1"/>
    </source>
</evidence>
<dbReference type="InterPro" id="IPR001789">
    <property type="entry name" value="Sig_transdc_resp-reg_receiver"/>
</dbReference>
<dbReference type="Gene3D" id="3.40.50.2300">
    <property type="match status" value="1"/>
</dbReference>
<proteinExistence type="predicted"/>
<dbReference type="EMBL" id="WVHS01000002">
    <property type="protein sequence ID" value="MXV15176.1"/>
    <property type="molecule type" value="Genomic_DNA"/>
</dbReference>
<organism evidence="4 5">
    <name type="scientific">Hufsiella ginkgonis</name>
    <dbReference type="NCBI Taxonomy" id="2695274"/>
    <lineage>
        <taxon>Bacteria</taxon>
        <taxon>Pseudomonadati</taxon>
        <taxon>Bacteroidota</taxon>
        <taxon>Sphingobacteriia</taxon>
        <taxon>Sphingobacteriales</taxon>
        <taxon>Sphingobacteriaceae</taxon>
        <taxon>Hufsiella</taxon>
    </lineage>
</organism>
<evidence type="ECO:0000259" key="3">
    <source>
        <dbReference type="PROSITE" id="PS50110"/>
    </source>
</evidence>
<evidence type="ECO:0000313" key="5">
    <source>
        <dbReference type="Proteomes" id="UP000451233"/>
    </source>
</evidence>
<reference evidence="4 5" key="1">
    <citation type="submission" date="2019-11" db="EMBL/GenBank/DDBJ databases">
        <title>Pedobacter sp. HMF7056 Genome sequencing and assembly.</title>
        <authorList>
            <person name="Kang H."/>
            <person name="Kim H."/>
            <person name="Joh K."/>
        </authorList>
    </citation>
    <scope>NUCLEOTIDE SEQUENCE [LARGE SCALE GENOMIC DNA]</scope>
    <source>
        <strain evidence="4 5">HMF7056</strain>
    </source>
</reference>
<dbReference type="PROSITE" id="PS50110">
    <property type="entry name" value="RESPONSE_REGULATORY"/>
    <property type="match status" value="1"/>
</dbReference>
<dbReference type="SUPFAM" id="SSF52172">
    <property type="entry name" value="CheY-like"/>
    <property type="match status" value="1"/>
</dbReference>
<feature type="domain" description="Response regulatory" evidence="3">
    <location>
        <begin position="4"/>
        <end position="117"/>
    </location>
</feature>
<protein>
    <submittedName>
        <fullName evidence="4">Response regulator</fullName>
    </submittedName>
</protein>
<dbReference type="AlphaFoldDB" id="A0A7K1XXD8"/>
<dbReference type="InterPro" id="IPR050595">
    <property type="entry name" value="Bact_response_regulator"/>
</dbReference>
<sequence>MKKKLLIVERDTDILQIIMDIFRDAGYQVSGYTSEEGILEKIFRESPDAILLDVVRPTLQGTALCRAIKATEKTRHVPVIALSTHLSFAEIKKICADEVLAKPFDIDELIETIDRQVEH</sequence>
<accession>A0A7K1XXD8</accession>
<feature type="modified residue" description="4-aspartylphosphate" evidence="2">
    <location>
        <position position="53"/>
    </location>
</feature>
<evidence type="ECO:0000256" key="2">
    <source>
        <dbReference type="PROSITE-ProRule" id="PRU00169"/>
    </source>
</evidence>
<evidence type="ECO:0000256" key="1">
    <source>
        <dbReference type="ARBA" id="ARBA00022553"/>
    </source>
</evidence>
<comment type="caution">
    <text evidence="4">The sequence shown here is derived from an EMBL/GenBank/DDBJ whole genome shotgun (WGS) entry which is preliminary data.</text>
</comment>
<dbReference type="PANTHER" id="PTHR44591:SF3">
    <property type="entry name" value="RESPONSE REGULATORY DOMAIN-CONTAINING PROTEIN"/>
    <property type="match status" value="1"/>
</dbReference>
<gene>
    <name evidence="4" type="ORF">GS398_07680</name>
</gene>
<dbReference type="SMART" id="SM00448">
    <property type="entry name" value="REC"/>
    <property type="match status" value="1"/>
</dbReference>
<dbReference type="PANTHER" id="PTHR44591">
    <property type="entry name" value="STRESS RESPONSE REGULATOR PROTEIN 1"/>
    <property type="match status" value="1"/>
</dbReference>
<dbReference type="Proteomes" id="UP000451233">
    <property type="component" value="Unassembled WGS sequence"/>
</dbReference>